<reference evidence="3 4" key="1">
    <citation type="journal article" date="2004" name="Nature">
        <title>Genome sequence of Silicibacter pomeroyi reveals adaptations to the marine environment.</title>
        <authorList>
            <person name="Moran M.A."/>
            <person name="Buchan A."/>
            <person name="Gonzalez J.M."/>
            <person name="Heidelberg J.F."/>
            <person name="Whitman W.B."/>
            <person name="Kiene R.P."/>
            <person name="Henriksen J.R."/>
            <person name="King G.M."/>
            <person name="Belas R."/>
            <person name="Fuqua C."/>
            <person name="Brinkac L."/>
            <person name="Lewis M."/>
            <person name="Johri S."/>
            <person name="Weaver B."/>
            <person name="Pai G."/>
            <person name="Eisen J.A."/>
            <person name="Rahe E."/>
            <person name="Sheldon W.M."/>
            <person name="Ye W."/>
            <person name="Miller T.R."/>
            <person name="Carlton J."/>
            <person name="Rasko D.A."/>
            <person name="Paulsen I.T."/>
            <person name="Ren Q."/>
            <person name="Daugherty S.C."/>
            <person name="Deboy R.T."/>
            <person name="Dodson R.J."/>
            <person name="Durkin A.S."/>
            <person name="Madupu R."/>
            <person name="Nelson W.C."/>
            <person name="Sullivan S.A."/>
            <person name="Rosovitz M.J."/>
            <person name="Haft D.H."/>
            <person name="Selengut J."/>
            <person name="Ward N."/>
        </authorList>
    </citation>
    <scope>NUCLEOTIDE SEQUENCE [LARGE SCALE GENOMIC DNA]</scope>
    <source>
        <strain evidence="4">ATCC 700808 / DSM 15171 / DSS-3</strain>
    </source>
</reference>
<evidence type="ECO:0000313" key="3">
    <source>
        <dbReference type="EMBL" id="AAV94241.1"/>
    </source>
</evidence>
<dbReference type="HOGENOM" id="CLU_2919946_0_0_5"/>
<dbReference type="STRING" id="246200.SPO0936"/>
<dbReference type="PaxDb" id="246200-SPO0936"/>
<protein>
    <recommendedName>
        <fullName evidence="5">Lipoprotein</fullName>
    </recommendedName>
</protein>
<organism evidence="3 4">
    <name type="scientific">Ruegeria pomeroyi (strain ATCC 700808 / DSM 15171 / DSS-3)</name>
    <name type="common">Silicibacter pomeroyi</name>
    <dbReference type="NCBI Taxonomy" id="246200"/>
    <lineage>
        <taxon>Bacteria</taxon>
        <taxon>Pseudomonadati</taxon>
        <taxon>Pseudomonadota</taxon>
        <taxon>Alphaproteobacteria</taxon>
        <taxon>Rhodobacterales</taxon>
        <taxon>Roseobacteraceae</taxon>
        <taxon>Ruegeria</taxon>
    </lineage>
</organism>
<dbReference type="KEGG" id="sil:SPO0936"/>
<sequence>MMTPHAFLMAAFLALSACATSAPQPVAQYPGSLPPPKAQRDSDARASATAYYLGPRGEEWY</sequence>
<dbReference type="EMBL" id="CP000031">
    <property type="protein sequence ID" value="AAV94241.1"/>
    <property type="molecule type" value="Genomic_DNA"/>
</dbReference>
<gene>
    <name evidence="3" type="ordered locus">SPO0936</name>
</gene>
<evidence type="ECO:0000313" key="4">
    <source>
        <dbReference type="Proteomes" id="UP000001023"/>
    </source>
</evidence>
<keyword evidence="4" id="KW-1185">Reference proteome</keyword>
<dbReference type="Proteomes" id="UP000001023">
    <property type="component" value="Chromosome"/>
</dbReference>
<evidence type="ECO:0008006" key="5">
    <source>
        <dbReference type="Google" id="ProtNLM"/>
    </source>
</evidence>
<feature type="signal peptide" evidence="2">
    <location>
        <begin position="1"/>
        <end position="19"/>
    </location>
</feature>
<reference evidence="3 4" key="2">
    <citation type="journal article" date="2014" name="Stand. Genomic Sci.">
        <title>An updated genome annotation for the model marine bacterium Ruegeria pomeroyi DSS-3.</title>
        <authorList>
            <person name="Rivers A.R."/>
            <person name="Smith C.B."/>
            <person name="Moran M.A."/>
        </authorList>
    </citation>
    <scope>GENOME REANNOTATION</scope>
    <source>
        <strain evidence="4">ATCC 700808 / DSM 15171 / DSS-3</strain>
    </source>
</reference>
<accession>Q5LUW6</accession>
<evidence type="ECO:0000256" key="1">
    <source>
        <dbReference type="SAM" id="MobiDB-lite"/>
    </source>
</evidence>
<keyword evidence="2" id="KW-0732">Signal</keyword>
<dbReference type="AlphaFoldDB" id="Q5LUW6"/>
<proteinExistence type="predicted"/>
<feature type="chain" id="PRO_5004259898" description="Lipoprotein" evidence="2">
    <location>
        <begin position="20"/>
        <end position="61"/>
    </location>
</feature>
<feature type="region of interest" description="Disordered" evidence="1">
    <location>
        <begin position="25"/>
        <end position="48"/>
    </location>
</feature>
<name>Q5LUW6_RUEPO</name>
<evidence type="ECO:0000256" key="2">
    <source>
        <dbReference type="SAM" id="SignalP"/>
    </source>
</evidence>